<keyword evidence="16" id="KW-1185">Reference proteome</keyword>
<feature type="compositionally biased region" description="Basic and acidic residues" evidence="13">
    <location>
        <begin position="32"/>
        <end position="49"/>
    </location>
</feature>
<evidence type="ECO:0000313" key="15">
    <source>
        <dbReference type="Ensembl" id="ENSNFUP00015021746.1"/>
    </source>
</evidence>
<dbReference type="InterPro" id="IPR013087">
    <property type="entry name" value="Znf_C2H2_type"/>
</dbReference>
<evidence type="ECO:0000256" key="13">
    <source>
        <dbReference type="SAM" id="MobiDB-lite"/>
    </source>
</evidence>
<keyword evidence="8" id="KW-0805">Transcription regulation</keyword>
<accession>A0A8C6LRV2</accession>
<dbReference type="FunFam" id="3.30.160.60:FF:000508">
    <property type="entry name" value="Myeloid zinc finger 1"/>
    <property type="match status" value="1"/>
</dbReference>
<dbReference type="GO" id="GO:0042802">
    <property type="term" value="F:identical protein binding"/>
    <property type="evidence" value="ECO:0007669"/>
    <property type="project" value="UniProtKB-ARBA"/>
</dbReference>
<evidence type="ECO:0000259" key="14">
    <source>
        <dbReference type="PROSITE" id="PS50157"/>
    </source>
</evidence>
<dbReference type="FunFam" id="3.30.160.60:FF:000097">
    <property type="entry name" value="Zinc finger protein"/>
    <property type="match status" value="1"/>
</dbReference>
<dbReference type="PANTHER" id="PTHR24390">
    <property type="entry name" value="ZINC FINGER PROTEIN"/>
    <property type="match status" value="1"/>
</dbReference>
<reference evidence="15" key="1">
    <citation type="submission" date="2025-08" db="UniProtKB">
        <authorList>
            <consortium name="Ensembl"/>
        </authorList>
    </citation>
    <scope>IDENTIFICATION</scope>
</reference>
<dbReference type="GeneTree" id="ENSGT01150000286959"/>
<keyword evidence="5" id="KW-0677">Repeat</keyword>
<feature type="domain" description="C2H2-type" evidence="14">
    <location>
        <begin position="91"/>
        <end position="120"/>
    </location>
</feature>
<dbReference type="PROSITE" id="PS50157">
    <property type="entry name" value="ZINC_FINGER_C2H2_2"/>
    <property type="match status" value="6"/>
</dbReference>
<evidence type="ECO:0000256" key="7">
    <source>
        <dbReference type="ARBA" id="ARBA00022833"/>
    </source>
</evidence>
<dbReference type="GO" id="GO:0008270">
    <property type="term" value="F:zinc ion binding"/>
    <property type="evidence" value="ECO:0007669"/>
    <property type="project" value="UniProtKB-KW"/>
</dbReference>
<keyword evidence="11" id="KW-0539">Nucleus</keyword>
<evidence type="ECO:0000256" key="10">
    <source>
        <dbReference type="ARBA" id="ARBA00023163"/>
    </source>
</evidence>
<evidence type="ECO:0000313" key="16">
    <source>
        <dbReference type="Proteomes" id="UP000694548"/>
    </source>
</evidence>
<evidence type="ECO:0000256" key="1">
    <source>
        <dbReference type="ARBA" id="ARBA00003767"/>
    </source>
</evidence>
<evidence type="ECO:0000256" key="4">
    <source>
        <dbReference type="ARBA" id="ARBA00022723"/>
    </source>
</evidence>
<comment type="subcellular location">
    <subcellularLocation>
        <location evidence="2">Nucleus</location>
    </subcellularLocation>
</comment>
<evidence type="ECO:0000256" key="11">
    <source>
        <dbReference type="ARBA" id="ARBA00023242"/>
    </source>
</evidence>
<comment type="function">
    <text evidence="1">May be involved in transcriptional regulation.</text>
</comment>
<feature type="region of interest" description="Disordered" evidence="13">
    <location>
        <begin position="1"/>
        <end position="79"/>
    </location>
</feature>
<name>A0A8C6LRV2_NOTFU</name>
<dbReference type="AlphaFoldDB" id="A0A8C6LRV2"/>
<reference evidence="15" key="2">
    <citation type="submission" date="2025-09" db="UniProtKB">
        <authorList>
            <consortium name="Ensembl"/>
        </authorList>
    </citation>
    <scope>IDENTIFICATION</scope>
</reference>
<proteinExistence type="inferred from homology"/>
<feature type="domain" description="C2H2-type" evidence="14">
    <location>
        <begin position="214"/>
        <end position="241"/>
    </location>
</feature>
<evidence type="ECO:0000256" key="9">
    <source>
        <dbReference type="ARBA" id="ARBA00023125"/>
    </source>
</evidence>
<evidence type="ECO:0000256" key="8">
    <source>
        <dbReference type="ARBA" id="ARBA00023015"/>
    </source>
</evidence>
<keyword evidence="6 12" id="KW-0863">Zinc-finger</keyword>
<dbReference type="Proteomes" id="UP000694548">
    <property type="component" value="Unassembled WGS sequence"/>
</dbReference>
<keyword evidence="4" id="KW-0479">Metal-binding</keyword>
<dbReference type="FunFam" id="3.30.160.60:FF:000414">
    <property type="entry name" value="Zinc finger protein 398"/>
    <property type="match status" value="1"/>
</dbReference>
<dbReference type="FunFam" id="3.30.160.60:FF:000634">
    <property type="entry name" value="Zinc finger X-chromosomal protein"/>
    <property type="match status" value="1"/>
</dbReference>
<dbReference type="PROSITE" id="PS00028">
    <property type="entry name" value="ZINC_FINGER_C2H2_1"/>
    <property type="match status" value="4"/>
</dbReference>
<feature type="domain" description="C2H2-type" evidence="14">
    <location>
        <begin position="186"/>
        <end position="213"/>
    </location>
</feature>
<feature type="domain" description="C2H2-type" evidence="14">
    <location>
        <begin position="158"/>
        <end position="185"/>
    </location>
</feature>
<dbReference type="InterPro" id="IPR036236">
    <property type="entry name" value="Znf_C2H2_sf"/>
</dbReference>
<evidence type="ECO:0000256" key="12">
    <source>
        <dbReference type="PROSITE-ProRule" id="PRU00042"/>
    </source>
</evidence>
<protein>
    <recommendedName>
        <fullName evidence="14">C2H2-type domain-containing protein</fullName>
    </recommendedName>
</protein>
<dbReference type="SUPFAM" id="SSF57667">
    <property type="entry name" value="beta-beta-alpha zinc fingers"/>
    <property type="match status" value="3"/>
</dbReference>
<dbReference type="GO" id="GO:0000978">
    <property type="term" value="F:RNA polymerase II cis-regulatory region sequence-specific DNA binding"/>
    <property type="evidence" value="ECO:0007669"/>
    <property type="project" value="TreeGrafter"/>
</dbReference>
<keyword evidence="7" id="KW-0862">Zinc</keyword>
<dbReference type="FunFam" id="3.30.160.60:FF:000100">
    <property type="entry name" value="Zinc finger 45-like"/>
    <property type="match status" value="1"/>
</dbReference>
<dbReference type="PANTHER" id="PTHR24390:SF159">
    <property type="entry name" value="GROWTH FACTOR INDEPENDENT 1 TRANSCRIPTIONAL REPRESSOR"/>
    <property type="match status" value="1"/>
</dbReference>
<dbReference type="GO" id="GO:0005634">
    <property type="term" value="C:nucleus"/>
    <property type="evidence" value="ECO:0007669"/>
    <property type="project" value="UniProtKB-SubCell"/>
</dbReference>
<evidence type="ECO:0000256" key="5">
    <source>
        <dbReference type="ARBA" id="ARBA00022737"/>
    </source>
</evidence>
<keyword evidence="10" id="KW-0804">Transcription</keyword>
<sequence>MPLSLSEQPGRGISIKSEDDAGKPVLSQLHHQQIEDRDVPTSSSDDQRTAETGGEVEISSNSDLNPHEQTSDSELSDFWPESGERVNDSFFSCPECGKQFVQKWSLKIHLRVMGHSEISSSDCLVNNKCEGGEQPADSLTKKTSLNQHMRSHSGQKPFACELCGQRFGEKAYLTRHMNVHTEHKPFACGHCGIRFSRKEYLTRHMSVHTGHKPFVCGHCGKRFYKKAHLKTHVSIHTGQKPFACELCGKRFCQKSNLNKHMRVSIKHKKINLYIQDVSFVLLVAVLYPRSELH</sequence>
<dbReference type="GO" id="GO:0003700">
    <property type="term" value="F:DNA-binding transcription factor activity"/>
    <property type="evidence" value="ECO:0007669"/>
    <property type="project" value="TreeGrafter"/>
</dbReference>
<organism evidence="15 16">
    <name type="scientific">Nothobranchius furzeri</name>
    <name type="common">Turquoise killifish</name>
    <dbReference type="NCBI Taxonomy" id="105023"/>
    <lineage>
        <taxon>Eukaryota</taxon>
        <taxon>Metazoa</taxon>
        <taxon>Chordata</taxon>
        <taxon>Craniata</taxon>
        <taxon>Vertebrata</taxon>
        <taxon>Euteleostomi</taxon>
        <taxon>Actinopterygii</taxon>
        <taxon>Neopterygii</taxon>
        <taxon>Teleostei</taxon>
        <taxon>Neoteleostei</taxon>
        <taxon>Acanthomorphata</taxon>
        <taxon>Ovalentaria</taxon>
        <taxon>Atherinomorphae</taxon>
        <taxon>Cyprinodontiformes</taxon>
        <taxon>Nothobranchiidae</taxon>
        <taxon>Nothobranchius</taxon>
    </lineage>
</organism>
<dbReference type="SMART" id="SM00355">
    <property type="entry name" value="ZnF_C2H2"/>
    <property type="match status" value="5"/>
</dbReference>
<keyword evidence="9" id="KW-0238">DNA-binding</keyword>
<comment type="similarity">
    <text evidence="3">Belongs to the krueppel C2H2-type zinc-finger protein family.</text>
</comment>
<dbReference type="GO" id="GO:0006357">
    <property type="term" value="P:regulation of transcription by RNA polymerase II"/>
    <property type="evidence" value="ECO:0007669"/>
    <property type="project" value="TreeGrafter"/>
</dbReference>
<dbReference type="Ensembl" id="ENSNFUT00015022762.1">
    <property type="protein sequence ID" value="ENSNFUP00015021746.1"/>
    <property type="gene ID" value="ENSNFUG00015010527.1"/>
</dbReference>
<dbReference type="Pfam" id="PF00096">
    <property type="entry name" value="zf-C2H2"/>
    <property type="match status" value="5"/>
</dbReference>
<feature type="domain" description="C2H2-type" evidence="14">
    <location>
        <begin position="127"/>
        <end position="157"/>
    </location>
</feature>
<evidence type="ECO:0000256" key="2">
    <source>
        <dbReference type="ARBA" id="ARBA00004123"/>
    </source>
</evidence>
<feature type="domain" description="C2H2-type" evidence="14">
    <location>
        <begin position="242"/>
        <end position="269"/>
    </location>
</feature>
<evidence type="ECO:0000256" key="6">
    <source>
        <dbReference type="ARBA" id="ARBA00022771"/>
    </source>
</evidence>
<dbReference type="Gene3D" id="3.30.160.60">
    <property type="entry name" value="Classic Zinc Finger"/>
    <property type="match status" value="6"/>
</dbReference>
<evidence type="ECO:0000256" key="3">
    <source>
        <dbReference type="ARBA" id="ARBA00006991"/>
    </source>
</evidence>